<dbReference type="Gene3D" id="3.40.50.300">
    <property type="entry name" value="P-loop containing nucleotide triphosphate hydrolases"/>
    <property type="match status" value="1"/>
</dbReference>
<dbReference type="InterPro" id="IPR027417">
    <property type="entry name" value="P-loop_NTPase"/>
</dbReference>
<dbReference type="AlphaFoldDB" id="A0A9D2FRR5"/>
<name>A0A9D2FRR5_9FIRM</name>
<proteinExistence type="predicted"/>
<dbReference type="PANTHER" id="PTHR34704">
    <property type="entry name" value="ATPASE"/>
    <property type="match status" value="1"/>
</dbReference>
<dbReference type="Proteomes" id="UP000824056">
    <property type="component" value="Unassembled WGS sequence"/>
</dbReference>
<accession>A0A9D2FRR5</accession>
<dbReference type="SUPFAM" id="SSF52540">
    <property type="entry name" value="P-loop containing nucleoside triphosphate hydrolases"/>
    <property type="match status" value="1"/>
</dbReference>
<reference evidence="2" key="1">
    <citation type="journal article" date="2021" name="PeerJ">
        <title>Extensive microbial diversity within the chicken gut microbiome revealed by metagenomics and culture.</title>
        <authorList>
            <person name="Gilroy R."/>
            <person name="Ravi A."/>
            <person name="Getino M."/>
            <person name="Pursley I."/>
            <person name="Horton D.L."/>
            <person name="Alikhan N.F."/>
            <person name="Baker D."/>
            <person name="Gharbi K."/>
            <person name="Hall N."/>
            <person name="Watson M."/>
            <person name="Adriaenssens E.M."/>
            <person name="Foster-Nyarko E."/>
            <person name="Jarju S."/>
            <person name="Secka A."/>
            <person name="Antonio M."/>
            <person name="Oren A."/>
            <person name="Chaudhuri R.R."/>
            <person name="La Ragione R."/>
            <person name="Hildebrand F."/>
            <person name="Pallen M.J."/>
        </authorList>
    </citation>
    <scope>NUCLEOTIDE SEQUENCE</scope>
    <source>
        <strain evidence="2">1068</strain>
    </source>
</reference>
<dbReference type="InterPro" id="IPR004256">
    <property type="entry name" value="DUF234"/>
</dbReference>
<feature type="domain" description="DUF234" evidence="1">
    <location>
        <begin position="300"/>
        <end position="395"/>
    </location>
</feature>
<evidence type="ECO:0000259" key="1">
    <source>
        <dbReference type="Pfam" id="PF03008"/>
    </source>
</evidence>
<organism evidence="2 3">
    <name type="scientific">Candidatus Blautia pullicola</name>
    <dbReference type="NCBI Taxonomy" id="2838498"/>
    <lineage>
        <taxon>Bacteria</taxon>
        <taxon>Bacillati</taxon>
        <taxon>Bacillota</taxon>
        <taxon>Clostridia</taxon>
        <taxon>Lachnospirales</taxon>
        <taxon>Lachnospiraceae</taxon>
        <taxon>Blautia</taxon>
    </lineage>
</organism>
<evidence type="ECO:0000313" key="3">
    <source>
        <dbReference type="Proteomes" id="UP000824056"/>
    </source>
</evidence>
<dbReference type="EMBL" id="DXBG01000156">
    <property type="protein sequence ID" value="HIZ65522.1"/>
    <property type="molecule type" value="Genomic_DNA"/>
</dbReference>
<gene>
    <name evidence="2" type="ORF">H9809_06455</name>
</gene>
<sequence length="458" mass="53005">MFIDKNQILSQFNHLYRREGSCCLSLYSGPGAGKSRLLEEFSRDKQVLYFKASCVLYEENFRLFRNLCVGRLGDRFSEAAKFTRLLRMLKKEAAKEPLVLILDDFHLLSGKNRRLYPFLQALARDMSGEEKLFIILCKPYTLWEKEGTKEEQAFLLPDFHFFEMRRLYPSLHIEEQILLYGITGGNPGCLKYFPQEKPLTESLYEQLFTPEGDLYRAVPSMLREYYSASPLLPTILAVIGEKPKRLQDICEPTGLTPSAAGSLLSSLSAHGLTRRLVPVTEEQPSRRALYKISHSLSRFWFTFVYPYRSDIESGRGRNIFEEQVKPRLQAYMADTFANICREFLRLLERAGQAPFSLDKVGMWWGQHPTKKRTFQVPITAAGENKILLGQCFWTQEWMDVDALEELQHNATLFPEMEKWYCLFSTSDFVTGFEAISGSHVRVYSLEKICDIAKELEQL</sequence>
<comment type="caution">
    <text evidence="2">The sequence shown here is derived from an EMBL/GenBank/DDBJ whole genome shotgun (WGS) entry which is preliminary data.</text>
</comment>
<reference evidence="2" key="2">
    <citation type="submission" date="2021-04" db="EMBL/GenBank/DDBJ databases">
        <authorList>
            <person name="Gilroy R."/>
        </authorList>
    </citation>
    <scope>NUCLEOTIDE SEQUENCE</scope>
    <source>
        <strain evidence="2">1068</strain>
    </source>
</reference>
<protein>
    <submittedName>
        <fullName evidence="2">DUF234 domain-containing protein</fullName>
    </submittedName>
</protein>
<dbReference type="Pfam" id="PF03008">
    <property type="entry name" value="DUF234"/>
    <property type="match status" value="1"/>
</dbReference>
<evidence type="ECO:0000313" key="2">
    <source>
        <dbReference type="EMBL" id="HIZ65522.1"/>
    </source>
</evidence>
<dbReference type="PANTHER" id="PTHR34704:SF1">
    <property type="entry name" value="ATPASE"/>
    <property type="match status" value="1"/>
</dbReference>